<evidence type="ECO:0000259" key="3">
    <source>
        <dbReference type="Pfam" id="PF13649"/>
    </source>
</evidence>
<dbReference type="InterPro" id="IPR041698">
    <property type="entry name" value="Methyltransf_25"/>
</dbReference>
<dbReference type="SUPFAM" id="SSF50475">
    <property type="entry name" value="FMN-binding split barrel"/>
    <property type="match status" value="1"/>
</dbReference>
<dbReference type="CDD" id="cd02440">
    <property type="entry name" value="AdoMet_MTases"/>
    <property type="match status" value="1"/>
</dbReference>
<comment type="similarity">
    <text evidence="1">Belongs to the F420H(2)-dependent quinone reductase family.</text>
</comment>
<dbReference type="EMBL" id="CP139368">
    <property type="protein sequence ID" value="WPR90462.1"/>
    <property type="molecule type" value="Genomic_DNA"/>
</dbReference>
<dbReference type="Gene3D" id="3.40.50.150">
    <property type="entry name" value="Vaccinia Virus protein VP39"/>
    <property type="match status" value="1"/>
</dbReference>
<dbReference type="Pfam" id="PF04075">
    <property type="entry name" value="F420H2_quin_red"/>
    <property type="match status" value="1"/>
</dbReference>
<dbReference type="PANTHER" id="PTHR39428:SF3">
    <property type="entry name" value="DEAZAFLAVIN-DEPENDENT NITROREDUCTASE"/>
    <property type="match status" value="1"/>
</dbReference>
<keyword evidence="5" id="KW-1185">Reference proteome</keyword>
<organism evidence="4 5">
    <name type="scientific">Microbacterium rhizosphaerae</name>
    <dbReference type="NCBI Taxonomy" id="1678237"/>
    <lineage>
        <taxon>Bacteria</taxon>
        <taxon>Bacillati</taxon>
        <taxon>Actinomycetota</taxon>
        <taxon>Actinomycetes</taxon>
        <taxon>Micrococcales</taxon>
        <taxon>Microbacteriaceae</taxon>
        <taxon>Microbacterium</taxon>
    </lineage>
</organism>
<sequence length="382" mass="41606">MSTSERTREHLLEVYRRKAKHYDLISQLSPVPGYPQHAQRLRAIRALGLRAGDLVVDLACGTGLNFPLLEQAIGPDGRIVGVDLTDAMLARARSRVAAGGWGNVGLVQADAADYVFPDGVDVILSTYALTQVPECGRVVAQGAAALSRGRRWVVLDLKLPDATPGWVSRFGIAAVGTSASLDEWIDRRPWETIRSAMQDSLSDASWTELCFGTAFLAVGSGRGDVRVQDARHPRKVPRGLDVDASMGWNDDVIDTFRTSKGTENYWGPKLIVLHSIGAKSGEIHLNPVVGFRTDGGWRVVASKGGAPENPAWYHNLRVNPTFEIEALVDGDVVTVHVTATEITGDEWRDAYDAIAAEEPQFGDYLEKTDRRIPVFQLTPVAG</sequence>
<dbReference type="Pfam" id="PF13649">
    <property type="entry name" value="Methyltransf_25"/>
    <property type="match status" value="1"/>
</dbReference>
<evidence type="ECO:0000313" key="5">
    <source>
        <dbReference type="Proteomes" id="UP001323798"/>
    </source>
</evidence>
<evidence type="ECO:0000256" key="1">
    <source>
        <dbReference type="ARBA" id="ARBA00008710"/>
    </source>
</evidence>
<dbReference type="Gene3D" id="2.30.110.10">
    <property type="entry name" value="Electron Transport, Fmn-binding Protein, Chain A"/>
    <property type="match status" value="1"/>
</dbReference>
<evidence type="ECO:0000313" key="4">
    <source>
        <dbReference type="EMBL" id="WPR90462.1"/>
    </source>
</evidence>
<dbReference type="InterPro" id="IPR029063">
    <property type="entry name" value="SAM-dependent_MTases_sf"/>
</dbReference>
<dbReference type="InterPro" id="IPR004378">
    <property type="entry name" value="F420H2_quin_Rdtase"/>
</dbReference>
<dbReference type="InterPro" id="IPR012349">
    <property type="entry name" value="Split_barrel_FMN-bd"/>
</dbReference>
<dbReference type="NCBIfam" id="TIGR00026">
    <property type="entry name" value="hi_GC_TIGR00026"/>
    <property type="match status" value="1"/>
</dbReference>
<dbReference type="Proteomes" id="UP001323798">
    <property type="component" value="Chromosome"/>
</dbReference>
<protein>
    <submittedName>
        <fullName evidence="4">Nitroreductase/quinone reductase family protein</fullName>
    </submittedName>
</protein>
<comment type="catalytic activity">
    <reaction evidence="2">
        <text>oxidized coenzyme F420-(gamma-L-Glu)(n) + a quinol + H(+) = reduced coenzyme F420-(gamma-L-Glu)(n) + a quinone</text>
        <dbReference type="Rhea" id="RHEA:39663"/>
        <dbReference type="Rhea" id="RHEA-COMP:12939"/>
        <dbReference type="Rhea" id="RHEA-COMP:14378"/>
        <dbReference type="ChEBI" id="CHEBI:15378"/>
        <dbReference type="ChEBI" id="CHEBI:24646"/>
        <dbReference type="ChEBI" id="CHEBI:132124"/>
        <dbReference type="ChEBI" id="CHEBI:133980"/>
        <dbReference type="ChEBI" id="CHEBI:139511"/>
    </reaction>
</comment>
<dbReference type="RefSeq" id="WP_320943174.1">
    <property type="nucleotide sequence ID" value="NZ_BAABEU010000011.1"/>
</dbReference>
<dbReference type="SUPFAM" id="SSF53335">
    <property type="entry name" value="S-adenosyl-L-methionine-dependent methyltransferases"/>
    <property type="match status" value="1"/>
</dbReference>
<accession>A0ABZ0SM53</accession>
<feature type="domain" description="Methyltransferase" evidence="3">
    <location>
        <begin position="55"/>
        <end position="146"/>
    </location>
</feature>
<evidence type="ECO:0000256" key="2">
    <source>
        <dbReference type="ARBA" id="ARBA00049106"/>
    </source>
</evidence>
<name>A0ABZ0SM53_9MICO</name>
<dbReference type="PANTHER" id="PTHR39428">
    <property type="entry name" value="F420H(2)-DEPENDENT QUINONE REDUCTASE RV1261C"/>
    <property type="match status" value="1"/>
</dbReference>
<reference evidence="4 5" key="1">
    <citation type="submission" date="2023-11" db="EMBL/GenBank/DDBJ databases">
        <title>Genome sequence of Microbacterium rhizosphaerae KACC 19337.</title>
        <authorList>
            <person name="Choi H."/>
            <person name="Kim S."/>
            <person name="Kim Y."/>
            <person name="Kwon S.-W."/>
            <person name="Heo J."/>
        </authorList>
    </citation>
    <scope>NUCLEOTIDE SEQUENCE [LARGE SCALE GENOMIC DNA]</scope>
    <source>
        <strain evidence="4 5">KACC 19337</strain>
    </source>
</reference>
<gene>
    <name evidence="4" type="ORF">SM116_04000</name>
</gene>
<proteinExistence type="inferred from homology"/>